<dbReference type="Gene3D" id="3.40.50.11660">
    <property type="entry name" value="Glycosyl transferase family 10, C-terminal domain"/>
    <property type="match status" value="1"/>
</dbReference>
<dbReference type="EMBL" id="KV442171">
    <property type="protein sequence ID" value="OAQ22385.1"/>
    <property type="molecule type" value="Genomic_DNA"/>
</dbReference>
<dbReference type="GO" id="GO:0046920">
    <property type="term" value="F:alpha-(1-&gt;3)-fucosyltransferase activity"/>
    <property type="evidence" value="ECO:0007669"/>
    <property type="project" value="TreeGrafter"/>
</dbReference>
<sequence>MSTSIQDKKEYPLMWWGKDEIRGFDQKLVDNCNLPYNCRHILYRDPRFNPVDKDLYDKSPLIFVSIYQADDSISAFNRPEDLPPQKDVDAGKKAWVLYGWEAPKWFESKKSVINKFSYKFNYHPNSDFIYPYFDSSILDLVLAPPPSTLEYKNTMRQKGFNDGRGLAPIAWIVSNCNSFNGREYYVHQLQKYINVDIYGHCKNLNRVWPRHADGREFTDLELTSSYKFYLAFENSNCDFYVTEKLKRTYEAGTIPIVDGPNDYGLFAATHNALIQADQYSPKQLAALVKALDNDEDKYADRLRYKYPKDPARKPTVEDLSPVFVGQWMNRNQSATYRSWPPNYDESMCRVCKLAHDVSEGLETLDPTKRLAPDANCLAKKHYRFTWMVEYHWRLSLLFVALLGMTLFVLYRKRGRRIPRIMTWLLREWDSGMNYLALPTFDSKSTNSQWSN</sequence>
<evidence type="ECO:0000256" key="12">
    <source>
        <dbReference type="RuleBase" id="RU003832"/>
    </source>
</evidence>
<accession>A0A197JBA1</accession>
<dbReference type="InterPro" id="IPR001503">
    <property type="entry name" value="Glyco_trans_10"/>
</dbReference>
<keyword evidence="7" id="KW-0735">Signal-anchor</keyword>
<dbReference type="PANTHER" id="PTHR11929">
    <property type="entry name" value="ALPHA- 1,3 -FUCOSYLTRANSFERASE"/>
    <property type="match status" value="1"/>
</dbReference>
<dbReference type="Proteomes" id="UP000078512">
    <property type="component" value="Unassembled WGS sequence"/>
</dbReference>
<dbReference type="PANTHER" id="PTHR11929:SF194">
    <property type="entry name" value="ALPHA-(1,3)-FUCOSYLTRANSFERASE 10"/>
    <property type="match status" value="1"/>
</dbReference>
<keyword evidence="9 12" id="KW-0472">Membrane</keyword>
<dbReference type="SUPFAM" id="SSF53756">
    <property type="entry name" value="UDP-Glycosyltransferase/glycogen phosphorylase"/>
    <property type="match status" value="1"/>
</dbReference>
<proteinExistence type="inferred from homology"/>
<evidence type="ECO:0000256" key="2">
    <source>
        <dbReference type="ARBA" id="ARBA00004922"/>
    </source>
</evidence>
<evidence type="ECO:0000313" key="14">
    <source>
        <dbReference type="EMBL" id="OAQ22385.1"/>
    </source>
</evidence>
<dbReference type="OrthoDB" id="427096at2759"/>
<keyword evidence="12" id="KW-0333">Golgi apparatus</keyword>
<evidence type="ECO:0000256" key="7">
    <source>
        <dbReference type="ARBA" id="ARBA00022968"/>
    </source>
</evidence>
<dbReference type="FunFam" id="3.40.50.11660:FF:000002">
    <property type="entry name" value="Alpha-(1,3)-fucosyltransferase"/>
    <property type="match status" value="1"/>
</dbReference>
<dbReference type="GO" id="GO:0032580">
    <property type="term" value="C:Golgi cisterna membrane"/>
    <property type="evidence" value="ECO:0007669"/>
    <property type="project" value="UniProtKB-SubCell"/>
</dbReference>
<evidence type="ECO:0000256" key="8">
    <source>
        <dbReference type="ARBA" id="ARBA00022989"/>
    </source>
</evidence>
<dbReference type="InterPro" id="IPR055270">
    <property type="entry name" value="Glyco_tran_10_C"/>
</dbReference>
<feature type="domain" description="Fucosyltransferase C-terminal" evidence="13">
    <location>
        <begin position="169"/>
        <end position="305"/>
    </location>
</feature>
<dbReference type="UniPathway" id="UPA00378"/>
<comment type="pathway">
    <text evidence="2">Protein modification; protein glycosylation.</text>
</comment>
<keyword evidence="10" id="KW-0325">Glycoprotein</keyword>
<name>A0A197JBA1_9FUNG</name>
<evidence type="ECO:0000256" key="11">
    <source>
        <dbReference type="ARBA" id="ARBA00037847"/>
    </source>
</evidence>
<gene>
    <name evidence="14" type="ORF">K457DRAFT_143468</name>
</gene>
<evidence type="ECO:0000256" key="6">
    <source>
        <dbReference type="ARBA" id="ARBA00022692"/>
    </source>
</evidence>
<dbReference type="EC" id="2.4.1.-" evidence="12"/>
<keyword evidence="15" id="KW-1185">Reference proteome</keyword>
<evidence type="ECO:0000256" key="3">
    <source>
        <dbReference type="ARBA" id="ARBA00008919"/>
    </source>
</evidence>
<dbReference type="Pfam" id="PF00852">
    <property type="entry name" value="Glyco_transf_10"/>
    <property type="match status" value="1"/>
</dbReference>
<dbReference type="STRING" id="1314771.A0A197JBA1"/>
<protein>
    <recommendedName>
        <fullName evidence="12">Fucosyltransferase</fullName>
        <ecNumber evidence="12">2.4.1.-</ecNumber>
    </recommendedName>
</protein>
<evidence type="ECO:0000256" key="9">
    <source>
        <dbReference type="ARBA" id="ARBA00023136"/>
    </source>
</evidence>
<keyword evidence="8 12" id="KW-1133">Transmembrane helix</keyword>
<evidence type="ECO:0000259" key="13">
    <source>
        <dbReference type="Pfam" id="PF00852"/>
    </source>
</evidence>
<evidence type="ECO:0000256" key="1">
    <source>
        <dbReference type="ARBA" id="ARBA00004606"/>
    </source>
</evidence>
<feature type="transmembrane region" description="Helical" evidence="12">
    <location>
        <begin position="390"/>
        <end position="410"/>
    </location>
</feature>
<organism evidence="14 15">
    <name type="scientific">Linnemannia elongata AG-77</name>
    <dbReference type="NCBI Taxonomy" id="1314771"/>
    <lineage>
        <taxon>Eukaryota</taxon>
        <taxon>Fungi</taxon>
        <taxon>Fungi incertae sedis</taxon>
        <taxon>Mucoromycota</taxon>
        <taxon>Mortierellomycotina</taxon>
        <taxon>Mortierellomycetes</taxon>
        <taxon>Mortierellales</taxon>
        <taxon>Mortierellaceae</taxon>
        <taxon>Linnemannia</taxon>
    </lineage>
</organism>
<comment type="similarity">
    <text evidence="3 12">Belongs to the glycosyltransferase 10 family.</text>
</comment>
<keyword evidence="4 12" id="KW-0328">Glycosyltransferase</keyword>
<dbReference type="InterPro" id="IPR038577">
    <property type="entry name" value="GT10-like_C_sf"/>
</dbReference>
<dbReference type="AlphaFoldDB" id="A0A197JBA1"/>
<evidence type="ECO:0000313" key="15">
    <source>
        <dbReference type="Proteomes" id="UP000078512"/>
    </source>
</evidence>
<evidence type="ECO:0000256" key="10">
    <source>
        <dbReference type="ARBA" id="ARBA00023180"/>
    </source>
</evidence>
<comment type="subcellular location">
    <subcellularLocation>
        <location evidence="11">Endomembrane system</location>
        <topology evidence="11">Single-pass membrane protein</topology>
    </subcellularLocation>
    <subcellularLocation>
        <location evidence="12">Golgi apparatus</location>
        <location evidence="12">Golgi stack membrane</location>
        <topology evidence="12">Single-pass type II membrane protein</topology>
    </subcellularLocation>
    <subcellularLocation>
        <location evidence="1">Membrane</location>
        <topology evidence="1">Single-pass type II membrane protein</topology>
    </subcellularLocation>
</comment>
<evidence type="ECO:0000256" key="5">
    <source>
        <dbReference type="ARBA" id="ARBA00022679"/>
    </source>
</evidence>
<keyword evidence="5 12" id="KW-0808">Transferase</keyword>
<reference evidence="14 15" key="1">
    <citation type="submission" date="2016-05" db="EMBL/GenBank/DDBJ databases">
        <title>Genome sequencing reveals origins of a unique bacterial endosymbiosis in the earliest lineages of terrestrial Fungi.</title>
        <authorList>
            <consortium name="DOE Joint Genome Institute"/>
            <person name="Uehling J."/>
            <person name="Gryganskyi A."/>
            <person name="Hameed K."/>
            <person name="Tschaplinski T."/>
            <person name="Misztal P."/>
            <person name="Wu S."/>
            <person name="Desiro A."/>
            <person name="Vande Pol N."/>
            <person name="Du Z.-Y."/>
            <person name="Zienkiewicz A."/>
            <person name="Zienkiewicz K."/>
            <person name="Morin E."/>
            <person name="Tisserant E."/>
            <person name="Splivallo R."/>
            <person name="Hainaut M."/>
            <person name="Henrissat B."/>
            <person name="Ohm R."/>
            <person name="Kuo A."/>
            <person name="Yan J."/>
            <person name="Lipzen A."/>
            <person name="Nolan M."/>
            <person name="Labutti K."/>
            <person name="Barry K."/>
            <person name="Goldstein A."/>
            <person name="Labbe J."/>
            <person name="Schadt C."/>
            <person name="Tuskan G."/>
            <person name="Grigoriev I."/>
            <person name="Martin F."/>
            <person name="Vilgalys R."/>
            <person name="Bonito G."/>
        </authorList>
    </citation>
    <scope>NUCLEOTIDE SEQUENCE [LARGE SCALE GENOMIC DNA]</scope>
    <source>
        <strain evidence="14 15">AG-77</strain>
    </source>
</reference>
<evidence type="ECO:0000256" key="4">
    <source>
        <dbReference type="ARBA" id="ARBA00022676"/>
    </source>
</evidence>
<keyword evidence="6 12" id="KW-0812">Transmembrane</keyword>